<feature type="transmembrane region" description="Helical" evidence="1">
    <location>
        <begin position="61"/>
        <end position="80"/>
    </location>
</feature>
<dbReference type="Proteomes" id="UP000252085">
    <property type="component" value="Unassembled WGS sequence"/>
</dbReference>
<keyword evidence="1" id="KW-0472">Membrane</keyword>
<reference evidence="2 3" key="1">
    <citation type="submission" date="2016-04" db="EMBL/GenBank/DDBJ databases">
        <authorList>
            <person name="Evans L.H."/>
            <person name="Alamgir A."/>
            <person name="Owens N."/>
            <person name="Weber N.D."/>
            <person name="Virtaneva K."/>
            <person name="Barbian K."/>
            <person name="Babar A."/>
            <person name="Rosenke K."/>
        </authorList>
    </citation>
    <scope>NUCLEOTIDE SEQUENCE [LARGE SCALE GENOMIC DNA]</scope>
    <source>
        <strain evidence="2">NIES-2108</strain>
    </source>
</reference>
<evidence type="ECO:0000313" key="3">
    <source>
        <dbReference type="Proteomes" id="UP000252085"/>
    </source>
</evidence>
<evidence type="ECO:0000313" key="2">
    <source>
        <dbReference type="EMBL" id="RCJ29975.1"/>
    </source>
</evidence>
<dbReference type="AlphaFoldDB" id="A0A367R0Q6"/>
<dbReference type="EMBL" id="LXQE01000193">
    <property type="protein sequence ID" value="RCJ29975.1"/>
    <property type="molecule type" value="Genomic_DNA"/>
</dbReference>
<gene>
    <name evidence="2" type="ORF">A6769_34575</name>
</gene>
<accession>A0A367R0Q6</accession>
<keyword evidence="1" id="KW-0812">Transmembrane</keyword>
<feature type="transmembrane region" description="Helical" evidence="1">
    <location>
        <begin position="29"/>
        <end position="49"/>
    </location>
</feature>
<sequence length="144" mass="16993">MTFISLHTRWENKEIGVQTVNNNNRWFSWLSWGLVAVLAVFWWVWWIYFRPLPYTNPWRSLGLHGTILLGFILVWISNYYRRGNGPGRWWFWAYSLVVGFAIPGVIEDILHVNHVRTLSSLWENVLLSFGLLTAIGLGFLAQRR</sequence>
<protein>
    <submittedName>
        <fullName evidence="2">Uncharacterized protein</fullName>
    </submittedName>
</protein>
<feature type="transmembrane region" description="Helical" evidence="1">
    <location>
        <begin position="89"/>
        <end position="106"/>
    </location>
</feature>
<proteinExistence type="predicted"/>
<name>A0A367R0Q6_NOSPU</name>
<comment type="caution">
    <text evidence="2">The sequence shown here is derived from an EMBL/GenBank/DDBJ whole genome shotgun (WGS) entry which is preliminary data.</text>
</comment>
<feature type="transmembrane region" description="Helical" evidence="1">
    <location>
        <begin position="121"/>
        <end position="141"/>
    </location>
</feature>
<keyword evidence="1" id="KW-1133">Transmembrane helix</keyword>
<organism evidence="2 3">
    <name type="scientific">Nostoc punctiforme NIES-2108</name>
    <dbReference type="NCBI Taxonomy" id="1356359"/>
    <lineage>
        <taxon>Bacteria</taxon>
        <taxon>Bacillati</taxon>
        <taxon>Cyanobacteriota</taxon>
        <taxon>Cyanophyceae</taxon>
        <taxon>Nostocales</taxon>
        <taxon>Nostocaceae</taxon>
        <taxon>Nostoc</taxon>
    </lineage>
</organism>
<evidence type="ECO:0000256" key="1">
    <source>
        <dbReference type="SAM" id="Phobius"/>
    </source>
</evidence>